<reference evidence="2" key="1">
    <citation type="journal article" date="2019" name="Int. J. Syst. Evol. Microbiol.">
        <title>The Global Catalogue of Microorganisms (GCM) 10K type strain sequencing project: providing services to taxonomists for standard genome sequencing and annotation.</title>
        <authorList>
            <consortium name="The Broad Institute Genomics Platform"/>
            <consortium name="The Broad Institute Genome Sequencing Center for Infectious Disease"/>
            <person name="Wu L."/>
            <person name="Ma J."/>
        </authorList>
    </citation>
    <scope>NUCLEOTIDE SEQUENCE [LARGE SCALE GENOMIC DNA]</scope>
    <source>
        <strain evidence="2">CCUG 60529</strain>
    </source>
</reference>
<keyword evidence="2" id="KW-1185">Reference proteome</keyword>
<dbReference type="Pfam" id="PF12710">
    <property type="entry name" value="HAD"/>
    <property type="match status" value="1"/>
</dbReference>
<gene>
    <name evidence="1" type="ORF">ACFQ0I_09630</name>
</gene>
<dbReference type="Gene3D" id="3.40.50.1000">
    <property type="entry name" value="HAD superfamily/HAD-like"/>
    <property type="match status" value="1"/>
</dbReference>
<accession>A0ABW3BU00</accession>
<dbReference type="InterPro" id="IPR036412">
    <property type="entry name" value="HAD-like_sf"/>
</dbReference>
<keyword evidence="1" id="KW-0378">Hydrolase</keyword>
<evidence type="ECO:0000313" key="2">
    <source>
        <dbReference type="Proteomes" id="UP001597011"/>
    </source>
</evidence>
<dbReference type="Proteomes" id="UP001597011">
    <property type="component" value="Unassembled WGS sequence"/>
</dbReference>
<evidence type="ECO:0000313" key="1">
    <source>
        <dbReference type="EMBL" id="MFD0836024.1"/>
    </source>
</evidence>
<dbReference type="EC" id="3.1.3.-" evidence="1"/>
<sequence>MSKIKIAFIYDFDKTLSPKDMQEYSFLPDINMEPKQFWAEVGKESKMQKADNIITYMQLMIEKAKANGKENELTKVALKNKGKNIELFNGVEGWFDLINDYAKELGAVIEHYIISAGNKEILEGTSIAKNFKKIYGCSFRFDNNDVAKSAGLAINYTNKTQFIFRINKGLLDEWDNSKINDYVPDADRSFPFENMVYFGDGDTDIPCMKLVKEKGGYSIAVYKPNSSKKKVEKLLRDGRVNFFYPADYSENKEIFKFCKLIIDKMVSQNKLKLEEKKQSLKVDPLKSTEK</sequence>
<name>A0ABW3BU00_9FLAO</name>
<dbReference type="GO" id="GO:0016787">
    <property type="term" value="F:hydrolase activity"/>
    <property type="evidence" value="ECO:0007669"/>
    <property type="project" value="UniProtKB-KW"/>
</dbReference>
<proteinExistence type="predicted"/>
<dbReference type="SUPFAM" id="SSF56784">
    <property type="entry name" value="HAD-like"/>
    <property type="match status" value="1"/>
</dbReference>
<dbReference type="EMBL" id="JBHTIB010000012">
    <property type="protein sequence ID" value="MFD0836024.1"/>
    <property type="molecule type" value="Genomic_DNA"/>
</dbReference>
<dbReference type="RefSeq" id="WP_379941668.1">
    <property type="nucleotide sequence ID" value="NZ_JBHTIB010000012.1"/>
</dbReference>
<comment type="caution">
    <text evidence="1">The sequence shown here is derived from an EMBL/GenBank/DDBJ whole genome shotgun (WGS) entry which is preliminary data.</text>
</comment>
<dbReference type="InterPro" id="IPR023214">
    <property type="entry name" value="HAD_sf"/>
</dbReference>
<protein>
    <submittedName>
        <fullName evidence="1">HAD family hydrolase</fullName>
        <ecNumber evidence="1">3.1.3.-</ecNumber>
    </submittedName>
</protein>
<organism evidence="1 2">
    <name type="scientific">Mariniflexile aquimaris</name>
    <dbReference type="NCBI Taxonomy" id="881009"/>
    <lineage>
        <taxon>Bacteria</taxon>
        <taxon>Pseudomonadati</taxon>
        <taxon>Bacteroidota</taxon>
        <taxon>Flavobacteriia</taxon>
        <taxon>Flavobacteriales</taxon>
        <taxon>Flavobacteriaceae</taxon>
        <taxon>Mariniflexile</taxon>
    </lineage>
</organism>